<feature type="binding site" evidence="5">
    <location>
        <position position="615"/>
    </location>
    <ligand>
        <name>AMP</name>
        <dbReference type="ChEBI" id="CHEBI:456215"/>
    </ligand>
</feature>
<dbReference type="Gene3D" id="3.40.50.12780">
    <property type="entry name" value="N-terminal domain of ligase-like"/>
    <property type="match status" value="1"/>
</dbReference>
<dbReference type="Pfam" id="PF07993">
    <property type="entry name" value="NAD_binding_4"/>
    <property type="match status" value="1"/>
</dbReference>
<comment type="catalytic activity">
    <reaction evidence="5">
        <text>a carboxylate + ATP + NADPH + H(+) = an aldehyde + AMP + diphosphate + NADP(+)</text>
        <dbReference type="Rhea" id="RHEA:50916"/>
        <dbReference type="ChEBI" id="CHEBI:15378"/>
        <dbReference type="ChEBI" id="CHEBI:17478"/>
        <dbReference type="ChEBI" id="CHEBI:29067"/>
        <dbReference type="ChEBI" id="CHEBI:30616"/>
        <dbReference type="ChEBI" id="CHEBI:33019"/>
        <dbReference type="ChEBI" id="CHEBI:57783"/>
        <dbReference type="ChEBI" id="CHEBI:58349"/>
        <dbReference type="ChEBI" id="CHEBI:456215"/>
    </reaction>
</comment>
<feature type="binding site" evidence="5">
    <location>
        <position position="298"/>
    </location>
    <ligand>
        <name>AMP</name>
        <dbReference type="ChEBI" id="CHEBI:456215"/>
    </ligand>
</feature>
<keyword evidence="3 5" id="KW-0547">Nucleotide-binding</keyword>
<comment type="similarity">
    <text evidence="5">Belongs to the ATP-dependent AMP-binding enzyme family. Carboxylic acid reductase subfamily.</text>
</comment>
<feature type="binding site" evidence="5">
    <location>
        <position position="419"/>
    </location>
    <ligand>
        <name>AMP</name>
        <dbReference type="ChEBI" id="CHEBI:456215"/>
    </ligand>
</feature>
<dbReference type="PROSITE" id="PS50075">
    <property type="entry name" value="CARRIER"/>
    <property type="match status" value="1"/>
</dbReference>
<comment type="function">
    <text evidence="5">Catalyzes the ATP- and NADPH-dependent reduction of carboxylic acids to the corresponding aldehydes.</text>
</comment>
<dbReference type="NCBIfam" id="NF041592">
    <property type="entry name" value="carboxyl_red"/>
    <property type="match status" value="1"/>
</dbReference>
<dbReference type="EMBL" id="JBEYBF010000002">
    <property type="protein sequence ID" value="MEU1951248.1"/>
    <property type="molecule type" value="Genomic_DNA"/>
</dbReference>
<feature type="binding site" evidence="5">
    <location>
        <position position="393"/>
    </location>
    <ligand>
        <name>AMP</name>
        <dbReference type="ChEBI" id="CHEBI:456215"/>
    </ligand>
</feature>
<dbReference type="InterPro" id="IPR042099">
    <property type="entry name" value="ANL_N_sf"/>
</dbReference>
<keyword evidence="5" id="KW-0521">NADP</keyword>
<gene>
    <name evidence="5 7" type="primary">car</name>
    <name evidence="7" type="ORF">ABZ510_05245</name>
</gene>
<evidence type="ECO:0000256" key="1">
    <source>
        <dbReference type="ARBA" id="ARBA00022450"/>
    </source>
</evidence>
<dbReference type="InterPro" id="IPR010080">
    <property type="entry name" value="Thioester_reductase-like_dom"/>
</dbReference>
<feature type="binding site" evidence="5">
    <location>
        <begin position="786"/>
        <end position="789"/>
    </location>
    <ligand>
        <name>NADP(+)</name>
        <dbReference type="ChEBI" id="CHEBI:58349"/>
    </ligand>
</feature>
<dbReference type="SUPFAM" id="SSF56801">
    <property type="entry name" value="Acetyl-CoA synthetase-like"/>
    <property type="match status" value="1"/>
</dbReference>
<dbReference type="SMART" id="SM00823">
    <property type="entry name" value="PKS_PP"/>
    <property type="match status" value="1"/>
</dbReference>
<evidence type="ECO:0000313" key="8">
    <source>
        <dbReference type="Proteomes" id="UP001550628"/>
    </source>
</evidence>
<feature type="binding site" evidence="5">
    <location>
        <begin position="504"/>
        <end position="507"/>
    </location>
    <ligand>
        <name>AMP</name>
        <dbReference type="ChEBI" id="CHEBI:456215"/>
    </ligand>
</feature>
<dbReference type="RefSeq" id="WP_356955243.1">
    <property type="nucleotide sequence ID" value="NZ_JBEYBD010000003.1"/>
</dbReference>
<dbReference type="Gene3D" id="3.40.50.720">
    <property type="entry name" value="NAD(P)-binding Rossmann-like Domain"/>
    <property type="match status" value="1"/>
</dbReference>
<evidence type="ECO:0000256" key="2">
    <source>
        <dbReference type="ARBA" id="ARBA00022553"/>
    </source>
</evidence>
<feature type="modified residue" description="O-(pantetheine 4'-phosphoryl)serine" evidence="5">
    <location>
        <position position="688"/>
    </location>
</feature>
<feature type="domain" description="Carrier" evidence="6">
    <location>
        <begin position="651"/>
        <end position="729"/>
    </location>
</feature>
<feature type="binding site" evidence="5">
    <location>
        <begin position="879"/>
        <end position="881"/>
    </location>
    <ligand>
        <name>NADP(+)</name>
        <dbReference type="ChEBI" id="CHEBI:58349"/>
    </ligand>
</feature>
<feature type="binding site" evidence="5">
    <location>
        <position position="955"/>
    </location>
    <ligand>
        <name>NADP(+)</name>
        <dbReference type="ChEBI" id="CHEBI:58349"/>
    </ligand>
</feature>
<feature type="binding site" evidence="5">
    <location>
        <begin position="853"/>
        <end position="854"/>
    </location>
    <ligand>
        <name>NADP(+)</name>
        <dbReference type="ChEBI" id="CHEBI:58349"/>
    </ligand>
</feature>
<comment type="cofactor">
    <cofactor evidence="5">
        <name>pantetheine 4'-phosphate</name>
        <dbReference type="ChEBI" id="CHEBI:47942"/>
    </cofactor>
    <text evidence="5">Binds 1 phosphopantetheine covalently.</text>
</comment>
<dbReference type="GO" id="GO:0016491">
    <property type="term" value="F:oxidoreductase activity"/>
    <property type="evidence" value="ECO:0007669"/>
    <property type="project" value="UniProtKB-KW"/>
</dbReference>
<dbReference type="InterPro" id="IPR020806">
    <property type="entry name" value="PKS_PP-bd"/>
</dbReference>
<comment type="domain">
    <text evidence="5">The N-terminal domain likely catalyzes substrate activation by formation of an initial acyl-AMP intermediate, the central region contains the phosphopantetheine attachment site, and the C-terminal domain catalyzes the reduction by NADPH of the intermediate thioester formed from the attack of the phosphopantetheine thiol at the carbonyl carbon of acyl-AMP.</text>
</comment>
<keyword evidence="4 5" id="KW-0067">ATP-binding</keyword>
<dbReference type="PANTHER" id="PTHR43272:SF33">
    <property type="entry name" value="AMP-BINDING DOMAIN-CONTAINING PROTEIN-RELATED"/>
    <property type="match status" value="1"/>
</dbReference>
<evidence type="ECO:0000313" key="7">
    <source>
        <dbReference type="EMBL" id="MEU1951248.1"/>
    </source>
</evidence>
<dbReference type="SUPFAM" id="SSF51735">
    <property type="entry name" value="NAD(P)-binding Rossmann-fold domains"/>
    <property type="match status" value="1"/>
</dbReference>
<dbReference type="InterPro" id="IPR013120">
    <property type="entry name" value="FAR_NAD-bd"/>
</dbReference>
<dbReference type="InterPro" id="IPR036736">
    <property type="entry name" value="ACP-like_sf"/>
</dbReference>
<evidence type="ECO:0000256" key="3">
    <source>
        <dbReference type="ARBA" id="ARBA00022741"/>
    </source>
</evidence>
<organism evidence="7 8">
    <name type="scientific">Nocardia rhamnosiphila</name>
    <dbReference type="NCBI Taxonomy" id="426716"/>
    <lineage>
        <taxon>Bacteria</taxon>
        <taxon>Bacillati</taxon>
        <taxon>Actinomycetota</taxon>
        <taxon>Actinomycetes</taxon>
        <taxon>Mycobacteriales</taxon>
        <taxon>Nocardiaceae</taxon>
        <taxon>Nocardia</taxon>
    </lineage>
</organism>
<sequence length="1173" mass="128133">MSIETRETRLEHRIAELYRTDEQFAAARPDPAVTERAGKPGLRAFEIARTVMEGYADRPALGQRAIEYVTDERTGRTAAKLRPEFETVTYREVWDRAGAIAAALTADGVRPGDRVCMLGFTSVDYTVIDVALTRMAAVAVPLPTSSATARLLPIVAETEPVVIAASIDRLADAVELALTGHSPARLIAFDHHQRDDDENAIATAARARLAEADGTVVAETLAEVVARGAVLPPVPVPVTVEADSLALLIYTSGSTGAPKGAMLTERLVADHWRAASSEKWGQRGTEPAIGLGFMPMSHIMGRAVLYMTLGRGGTVFFAATSDLSTLLDDLALVRPTQLSFVPRIWEMLFHRFEGEVARRGGDGADRTALEAEVAADLRRNLLGGRYLAATTGSAPISAEMRAWVESFLDMHVVDGYGATETGSIAVDGRVRRPPVSHYELVDVPELGYFRTDRPHPRGELVVRSDTLVPGYYKRPEVTARVFDADGAYHTGDIFAEVGPDQLVYVDRRSFVLKLSQGEFVTVSKVEAVFAESPLVRQIYVYGNSTRSYLVAVVVPTAAARERAGDDSRVLKQLISESLQQVAKSAGLQSYEIPRDFLLEYQRFTPENGLLTGIRKLARPALKEHYGPRLEQLYTELAEAEAEELRAVRHGAGDRPTIETVVRAAAALLGAATGEVRPDAHFTDLGGDSLSALTFGQLLREIFGVEVPVGFLIGPTADLRAVAHYIDEQRAGARRPTFAAVHGAEATEVHAGDLTLDKFLDEHTLAQAPHLPGPSATVRTVLLTGATGFLGRYLALEWLERMARAGGTLICLVRATDDTAARSRLDETFDSGDPVLTTRYRELAAGHLEVIAGDKGRADLGLDHDTWQRLADTVDVIVDPAALVNHLLPYTELFGPNVVGTAELIRLALTTKQKPYTYTSTIAVGDQVDPANFTEDADIRVISPHRVIDDRYANGYGNSKWAGEVLLREAADLCGLPVAVFRCDMILADTGYAGQLNVPDMFTRLMLSLEATGTAPRSFYELDPDGRPQRAHYDGLPVGFIAEAIVSLGARAGTGFRTYHVMNPYDDGISLDTYVDWLIEAGHPIHRIPDYDSWLRRFETAVRALPERQRRYSLLPLLDSYRKPQRAVRGSIAPTERFRAAVRHAEIGADRDIPHVTPEIIVKYTTDLHLLGLL</sequence>
<dbReference type="Gene3D" id="1.10.1200.10">
    <property type="entry name" value="ACP-like"/>
    <property type="match status" value="1"/>
</dbReference>
<feature type="binding site" evidence="5">
    <location>
        <position position="813"/>
    </location>
    <ligand>
        <name>NADP(+)</name>
        <dbReference type="ChEBI" id="CHEBI:58349"/>
    </ligand>
</feature>
<evidence type="ECO:0000259" key="6">
    <source>
        <dbReference type="PROSITE" id="PS50075"/>
    </source>
</evidence>
<feature type="binding site" evidence="5">
    <location>
        <position position="823"/>
    </location>
    <ligand>
        <name>NADP(+)</name>
        <dbReference type="ChEBI" id="CHEBI:58349"/>
    </ligand>
</feature>
<feature type="binding site" evidence="5">
    <location>
        <position position="959"/>
    </location>
    <ligand>
        <name>NADP(+)</name>
        <dbReference type="ChEBI" id="CHEBI:58349"/>
    </ligand>
</feature>
<dbReference type="InterPro" id="IPR046407">
    <property type="entry name" value="CAR"/>
</dbReference>
<keyword evidence="1 5" id="KW-0596">Phosphopantetheine</keyword>
<comment type="caution">
    <text evidence="7">The sequence shown here is derived from an EMBL/GenBank/DDBJ whole genome shotgun (WGS) entry which is preliminary data.</text>
</comment>
<evidence type="ECO:0000256" key="5">
    <source>
        <dbReference type="HAMAP-Rule" id="MF_02247"/>
    </source>
</evidence>
<evidence type="ECO:0000256" key="4">
    <source>
        <dbReference type="ARBA" id="ARBA00022840"/>
    </source>
</evidence>
<comment type="caution">
    <text evidence="5">Lacks conserved residue(s) required for the propagation of feature annotation.</text>
</comment>
<dbReference type="InterPro" id="IPR000873">
    <property type="entry name" value="AMP-dep_synth/lig_dom"/>
</dbReference>
<dbReference type="InterPro" id="IPR020845">
    <property type="entry name" value="AMP-binding_CS"/>
</dbReference>
<proteinExistence type="inferred from homology"/>
<name>A0ABV2WK41_9NOCA</name>
<keyword evidence="8" id="KW-1185">Reference proteome</keyword>
<keyword evidence="2 5" id="KW-0597">Phosphoprotein</keyword>
<dbReference type="InterPro" id="IPR009081">
    <property type="entry name" value="PP-bd_ACP"/>
</dbReference>
<dbReference type="Pfam" id="PF00501">
    <property type="entry name" value="AMP-binding"/>
    <property type="match status" value="1"/>
</dbReference>
<feature type="binding site" evidence="5">
    <location>
        <position position="513"/>
    </location>
    <ligand>
        <name>AMP</name>
        <dbReference type="ChEBI" id="CHEBI:456215"/>
    </ligand>
</feature>
<dbReference type="NCBIfam" id="TIGR01746">
    <property type="entry name" value="Thioester-redct"/>
    <property type="match status" value="1"/>
</dbReference>
<reference evidence="7 8" key="1">
    <citation type="submission" date="2024-06" db="EMBL/GenBank/DDBJ databases">
        <title>The Natural Products Discovery Center: Release of the First 8490 Sequenced Strains for Exploring Actinobacteria Biosynthetic Diversity.</title>
        <authorList>
            <person name="Kalkreuter E."/>
            <person name="Kautsar S.A."/>
            <person name="Yang D."/>
            <person name="Bader C.D."/>
            <person name="Teijaro C.N."/>
            <person name="Fluegel L."/>
            <person name="Davis C.M."/>
            <person name="Simpson J.R."/>
            <person name="Lauterbach L."/>
            <person name="Steele A.D."/>
            <person name="Gui C."/>
            <person name="Meng S."/>
            <person name="Li G."/>
            <person name="Viehrig K."/>
            <person name="Ye F."/>
            <person name="Su P."/>
            <person name="Kiefer A.F."/>
            <person name="Nichols A."/>
            <person name="Cepeda A.J."/>
            <person name="Yan W."/>
            <person name="Fan B."/>
            <person name="Jiang Y."/>
            <person name="Adhikari A."/>
            <person name="Zheng C.-J."/>
            <person name="Schuster L."/>
            <person name="Cowan T.M."/>
            <person name="Smanski M.J."/>
            <person name="Chevrette M.G."/>
            <person name="De Carvalho L.P.S."/>
            <person name="Shen B."/>
        </authorList>
    </citation>
    <scope>NUCLEOTIDE SEQUENCE [LARGE SCALE GENOMIC DNA]</scope>
    <source>
        <strain evidence="7 8">NPDC019708</strain>
    </source>
</reference>
<keyword evidence="5 7" id="KW-0560">Oxidoreductase</keyword>
<feature type="binding site" evidence="5">
    <location>
        <position position="919"/>
    </location>
    <ligand>
        <name>NADP(+)</name>
        <dbReference type="ChEBI" id="CHEBI:58349"/>
    </ligand>
</feature>
<protein>
    <recommendedName>
        <fullName evidence="5">Carboxylic acid reductase</fullName>
        <shortName evidence="5">CAR</shortName>
        <ecNumber evidence="5">1.2.1.-</ecNumber>
    </recommendedName>
    <alternativeName>
        <fullName evidence="5">ATP/NADPH-dependent carboxylic acid reductase</fullName>
    </alternativeName>
</protein>
<dbReference type="InterPro" id="IPR036291">
    <property type="entry name" value="NAD(P)-bd_dom_sf"/>
</dbReference>
<dbReference type="PANTHER" id="PTHR43272">
    <property type="entry name" value="LONG-CHAIN-FATTY-ACID--COA LIGASE"/>
    <property type="match status" value="1"/>
</dbReference>
<dbReference type="HAMAP" id="MF_02247">
    <property type="entry name" value="Carbox_acid_reduct"/>
    <property type="match status" value="1"/>
</dbReference>
<dbReference type="SUPFAM" id="SSF47336">
    <property type="entry name" value="ACP-like"/>
    <property type="match status" value="1"/>
</dbReference>
<accession>A0ABV2WK41</accession>
<dbReference type="PROSITE" id="PS00455">
    <property type="entry name" value="AMP_BINDING"/>
    <property type="match status" value="1"/>
</dbReference>
<feature type="binding site" evidence="5">
    <location>
        <begin position="414"/>
        <end position="415"/>
    </location>
    <ligand>
        <name>AMP</name>
        <dbReference type="ChEBI" id="CHEBI:456215"/>
    </ligand>
</feature>
<dbReference type="CDD" id="cd05235">
    <property type="entry name" value="SDR_e1"/>
    <property type="match status" value="1"/>
</dbReference>
<feature type="binding site" evidence="5">
    <location>
        <position position="492"/>
    </location>
    <ligand>
        <name>AMP</name>
        <dbReference type="ChEBI" id="CHEBI:456215"/>
    </ligand>
</feature>
<dbReference type="Pfam" id="PF00550">
    <property type="entry name" value="PP-binding"/>
    <property type="match status" value="1"/>
</dbReference>
<dbReference type="EC" id="1.2.1.-" evidence="5"/>
<dbReference type="Proteomes" id="UP001550628">
    <property type="component" value="Unassembled WGS sequence"/>
</dbReference>